<dbReference type="Proteomes" id="UP000075346">
    <property type="component" value="Unassembled WGS sequence"/>
</dbReference>
<dbReference type="Gene3D" id="3.10.180.10">
    <property type="entry name" value="2,3-Dihydroxybiphenyl 1,2-Dioxygenase, domain 1"/>
    <property type="match status" value="1"/>
</dbReference>
<accession>A0A151KTQ1</accession>
<dbReference type="InterPro" id="IPR025870">
    <property type="entry name" value="Glyoxalase-like_dom"/>
</dbReference>
<evidence type="ECO:0000313" key="3">
    <source>
        <dbReference type="Proteomes" id="UP000075346"/>
    </source>
</evidence>
<dbReference type="PIRSF" id="PIRSF039020">
    <property type="entry name" value="EhpR"/>
    <property type="match status" value="1"/>
</dbReference>
<reference evidence="3" key="1">
    <citation type="submission" date="2015-12" db="EMBL/GenBank/DDBJ databases">
        <authorList>
            <person name="Shamseldin A."/>
            <person name="Moawad H."/>
            <person name="Abd El-Rahim W.M."/>
            <person name="Sadowsky M.J."/>
        </authorList>
    </citation>
    <scope>NUCLEOTIDE SEQUENCE [LARGE SCALE GENOMIC DNA]</scope>
    <source>
        <strain evidence="3">2538-88</strain>
    </source>
</reference>
<sequence>MITIDSIVLYVENIQTSQEFYEKILPCKAKALSPTFVSFKLPDGPLLELKQLAHCNPSSSITGGGTEISILIKNRDALHCLFQDWSNKGIQFLLDPIEQIYGITFVAIDPDNHRIRVFAE</sequence>
<protein>
    <submittedName>
        <fullName evidence="2">Glyoxalase</fullName>
    </submittedName>
</protein>
<dbReference type="PROSITE" id="PS51819">
    <property type="entry name" value="VOC"/>
    <property type="match status" value="1"/>
</dbReference>
<dbReference type="InterPro" id="IPR026275">
    <property type="entry name" value="Glyoxalase/dOase/EhpR"/>
</dbReference>
<gene>
    <name evidence="2" type="ORF">ATY37_20535</name>
</gene>
<dbReference type="SUPFAM" id="SSF54593">
    <property type="entry name" value="Glyoxalase/Bleomycin resistance protein/Dihydroxybiphenyl dioxygenase"/>
    <property type="match status" value="1"/>
</dbReference>
<dbReference type="EMBL" id="LOBR01000093">
    <property type="protein sequence ID" value="KYN82952.1"/>
    <property type="molecule type" value="Genomic_DNA"/>
</dbReference>
<name>A0A151KTQ1_9VIBR</name>
<evidence type="ECO:0000259" key="1">
    <source>
        <dbReference type="PROSITE" id="PS51819"/>
    </source>
</evidence>
<evidence type="ECO:0000313" key="2">
    <source>
        <dbReference type="EMBL" id="KYN82952.1"/>
    </source>
</evidence>
<dbReference type="InterPro" id="IPR037523">
    <property type="entry name" value="VOC_core"/>
</dbReference>
<organism evidence="2 3">
    <name type="scientific">Vibrio cidicii</name>
    <dbReference type="NCBI Taxonomy" id="1763883"/>
    <lineage>
        <taxon>Bacteria</taxon>
        <taxon>Pseudomonadati</taxon>
        <taxon>Pseudomonadota</taxon>
        <taxon>Gammaproteobacteria</taxon>
        <taxon>Vibrionales</taxon>
        <taxon>Vibrionaceae</taxon>
        <taxon>Vibrio</taxon>
    </lineage>
</organism>
<feature type="domain" description="VOC" evidence="1">
    <location>
        <begin position="3"/>
        <end position="120"/>
    </location>
</feature>
<dbReference type="InterPro" id="IPR029068">
    <property type="entry name" value="Glyas_Bleomycin-R_OHBP_Dase"/>
</dbReference>
<dbReference type="RefSeq" id="WP_061897944.1">
    <property type="nucleotide sequence ID" value="NZ_JBBMIX010000053.1"/>
</dbReference>
<proteinExistence type="predicted"/>
<dbReference type="Pfam" id="PF12681">
    <property type="entry name" value="Glyoxalase_2"/>
    <property type="match status" value="1"/>
</dbReference>
<comment type="caution">
    <text evidence="2">The sequence shown here is derived from an EMBL/GenBank/DDBJ whole genome shotgun (WGS) entry which is preliminary data.</text>
</comment>
<dbReference type="AlphaFoldDB" id="A0A151KTQ1"/>